<organism evidence="1">
    <name type="scientific">marine metagenome</name>
    <dbReference type="NCBI Taxonomy" id="408172"/>
    <lineage>
        <taxon>unclassified sequences</taxon>
        <taxon>metagenomes</taxon>
        <taxon>ecological metagenomes</taxon>
    </lineage>
</organism>
<gene>
    <name evidence="1" type="ORF">METZ01_LOCUS258429</name>
</gene>
<evidence type="ECO:0000313" key="1">
    <source>
        <dbReference type="EMBL" id="SVC05575.1"/>
    </source>
</evidence>
<feature type="non-terminal residue" evidence="1">
    <location>
        <position position="352"/>
    </location>
</feature>
<name>A0A382J1Y6_9ZZZZ</name>
<dbReference type="AlphaFoldDB" id="A0A382J1Y6"/>
<accession>A0A382J1Y6</accession>
<protein>
    <submittedName>
        <fullName evidence="1">Uncharacterized protein</fullName>
    </submittedName>
</protein>
<dbReference type="EMBL" id="UINC01070996">
    <property type="protein sequence ID" value="SVC05575.1"/>
    <property type="molecule type" value="Genomic_DNA"/>
</dbReference>
<proteinExistence type="predicted"/>
<reference evidence="1" key="1">
    <citation type="submission" date="2018-05" db="EMBL/GenBank/DDBJ databases">
        <authorList>
            <person name="Lanie J.A."/>
            <person name="Ng W.-L."/>
            <person name="Kazmierczak K.M."/>
            <person name="Andrzejewski T.M."/>
            <person name="Davidsen T.M."/>
            <person name="Wayne K.J."/>
            <person name="Tettelin H."/>
            <person name="Glass J.I."/>
            <person name="Rusch D."/>
            <person name="Podicherti R."/>
            <person name="Tsui H.-C.T."/>
            <person name="Winkler M.E."/>
        </authorList>
    </citation>
    <scope>NUCLEOTIDE SEQUENCE</scope>
</reference>
<feature type="non-terminal residue" evidence="1">
    <location>
        <position position="1"/>
    </location>
</feature>
<sequence>GRDRSVMTMFTEPRERLIKWVCRQLTGPPDSTSDSPVLRGVFPTERFPCGALYPTSEWGEGIDPASEDMEEASGTTKVKGETSAEPAVVRRYIPPSSLGFSFFIKGEDIRFQVLCNAVSYEHKKKDGKYTNNWTRKELVSGQGDDESQDINCPGKDDRFSKLEGRAHVDIQWRHFADGWIVTVSLCNVQELDEDIDPFERSEKTLFEASLGCVIEAGDVGVYPRVDRSLLNDEEQEIELQYAHRHIYAIGHGCAANWEYKDGKIVELHSDTMPAVEVPQMTADTGSGGEPVLSLARLAKIDNEHASLLPELDGFISGYASWVAKQEGEIPALPADDREAASRIVERMNTAVS</sequence>